<evidence type="ECO:0000313" key="3">
    <source>
        <dbReference type="Proteomes" id="UP000298493"/>
    </source>
</evidence>
<dbReference type="AlphaFoldDB" id="A0A4Z1P8Y3"/>
<dbReference type="EMBL" id="SNSC02000003">
    <property type="protein sequence ID" value="TID25737.1"/>
    <property type="molecule type" value="Genomic_DNA"/>
</dbReference>
<evidence type="ECO:0000313" key="2">
    <source>
        <dbReference type="EMBL" id="TID25737.1"/>
    </source>
</evidence>
<sequence length="68" mass="7153">MAESIKRPSRSSPSSSPPGTWHLGPGPWDLAPGTWPATTCRRPPLPPATTCRLPPPPATTTCPSDLPI</sequence>
<dbReference type="Proteomes" id="UP000298493">
    <property type="component" value="Unassembled WGS sequence"/>
</dbReference>
<reference evidence="2 3" key="1">
    <citation type="submission" date="2019-04" db="EMBL/GenBank/DDBJ databases">
        <title>High contiguity whole genome sequence and gene annotation resource for two Venturia nashicola isolates.</title>
        <authorList>
            <person name="Prokchorchik M."/>
            <person name="Won K."/>
            <person name="Lee Y."/>
            <person name="Choi E.D."/>
            <person name="Segonzac C."/>
            <person name="Sohn K.H."/>
        </authorList>
    </citation>
    <scope>NUCLEOTIDE SEQUENCE [LARGE SCALE GENOMIC DNA]</scope>
    <source>
        <strain evidence="2 3">PRI2</strain>
    </source>
</reference>
<proteinExistence type="predicted"/>
<feature type="region of interest" description="Disordered" evidence="1">
    <location>
        <begin position="1"/>
        <end position="68"/>
    </location>
</feature>
<gene>
    <name evidence="2" type="ORF">E6O75_ATG03600</name>
</gene>
<organism evidence="2 3">
    <name type="scientific">Venturia nashicola</name>
    <dbReference type="NCBI Taxonomy" id="86259"/>
    <lineage>
        <taxon>Eukaryota</taxon>
        <taxon>Fungi</taxon>
        <taxon>Dikarya</taxon>
        <taxon>Ascomycota</taxon>
        <taxon>Pezizomycotina</taxon>
        <taxon>Dothideomycetes</taxon>
        <taxon>Pleosporomycetidae</taxon>
        <taxon>Venturiales</taxon>
        <taxon>Venturiaceae</taxon>
        <taxon>Venturia</taxon>
    </lineage>
</organism>
<evidence type="ECO:0000256" key="1">
    <source>
        <dbReference type="SAM" id="MobiDB-lite"/>
    </source>
</evidence>
<keyword evidence="3" id="KW-1185">Reference proteome</keyword>
<protein>
    <submittedName>
        <fullName evidence="2">Uncharacterized protein</fullName>
    </submittedName>
</protein>
<accession>A0A4Z1P8Y3</accession>
<feature type="compositionally biased region" description="Pro residues" evidence="1">
    <location>
        <begin position="43"/>
        <end position="58"/>
    </location>
</feature>
<comment type="caution">
    <text evidence="2">The sequence shown here is derived from an EMBL/GenBank/DDBJ whole genome shotgun (WGS) entry which is preliminary data.</text>
</comment>
<feature type="compositionally biased region" description="Low complexity" evidence="1">
    <location>
        <begin position="59"/>
        <end position="68"/>
    </location>
</feature>
<name>A0A4Z1P8Y3_9PEZI</name>